<dbReference type="InterPro" id="IPR005805">
    <property type="entry name" value="Rieske_Fe-S_prot_C"/>
</dbReference>
<dbReference type="GO" id="GO:0051537">
    <property type="term" value="F:2 iron, 2 sulfur cluster binding"/>
    <property type="evidence" value="ECO:0007669"/>
    <property type="project" value="UniProtKB-KW"/>
</dbReference>
<reference evidence="12 14" key="1">
    <citation type="submission" date="2014-08" db="EMBL/GenBank/DDBJ databases">
        <authorList>
            <person name="Sisinthy S."/>
        </authorList>
    </citation>
    <scope>NUCLEOTIDE SEQUENCE [LARGE SCALE GENOMIC DNA]</scope>
    <source>
        <strain evidence="12 14">RuG17</strain>
    </source>
</reference>
<keyword evidence="10" id="KW-1133">Transmembrane helix</keyword>
<evidence type="ECO:0000313" key="13">
    <source>
        <dbReference type="EMBL" id="MBB5641531.1"/>
    </source>
</evidence>
<name>A0A099J7R8_9MICO</name>
<gene>
    <name evidence="13" type="ORF">BJ997_002079</name>
    <name evidence="12" type="ORF">GY21_11075</name>
</gene>
<evidence type="ECO:0000256" key="1">
    <source>
        <dbReference type="ARBA" id="ARBA00002494"/>
    </source>
</evidence>
<evidence type="ECO:0000256" key="6">
    <source>
        <dbReference type="ARBA" id="ARBA00023014"/>
    </source>
</evidence>
<dbReference type="GO" id="GO:0046872">
    <property type="term" value="F:metal ion binding"/>
    <property type="evidence" value="ECO:0007669"/>
    <property type="project" value="UniProtKB-KW"/>
</dbReference>
<evidence type="ECO:0000313" key="15">
    <source>
        <dbReference type="Proteomes" id="UP000561726"/>
    </source>
</evidence>
<comment type="caution">
    <text evidence="12">The sequence shown here is derived from an EMBL/GenBank/DDBJ whole genome shotgun (WGS) entry which is preliminary data.</text>
</comment>
<evidence type="ECO:0000256" key="5">
    <source>
        <dbReference type="ARBA" id="ARBA00023004"/>
    </source>
</evidence>
<dbReference type="GO" id="GO:0004497">
    <property type="term" value="F:monooxygenase activity"/>
    <property type="evidence" value="ECO:0007669"/>
    <property type="project" value="UniProtKB-ARBA"/>
</dbReference>
<dbReference type="PRINTS" id="PR00162">
    <property type="entry name" value="RIESKE"/>
</dbReference>
<comment type="cofactor">
    <cofactor evidence="9">
        <name>[2Fe-2S] cluster</name>
        <dbReference type="ChEBI" id="CHEBI:190135"/>
    </cofactor>
</comment>
<keyword evidence="3" id="KW-0001">2Fe-2S</keyword>
<proteinExistence type="predicted"/>
<dbReference type="Proteomes" id="UP000029864">
    <property type="component" value="Unassembled WGS sequence"/>
</dbReference>
<dbReference type="InterPro" id="IPR006311">
    <property type="entry name" value="TAT_signal"/>
</dbReference>
<dbReference type="Proteomes" id="UP000561726">
    <property type="component" value="Unassembled WGS sequence"/>
</dbReference>
<dbReference type="Gene3D" id="2.102.10.10">
    <property type="entry name" value="Rieske [2Fe-2S] iron-sulphur domain"/>
    <property type="match status" value="1"/>
</dbReference>
<feature type="transmembrane region" description="Helical" evidence="10">
    <location>
        <begin position="12"/>
        <end position="30"/>
    </location>
</feature>
<keyword evidence="5" id="KW-0408">Iron</keyword>
<dbReference type="CDD" id="cd03467">
    <property type="entry name" value="Rieske"/>
    <property type="match status" value="1"/>
</dbReference>
<reference evidence="13 15" key="2">
    <citation type="submission" date="2020-08" db="EMBL/GenBank/DDBJ databases">
        <title>Sequencing the genomes of 1000 actinobacteria strains.</title>
        <authorList>
            <person name="Klenk H.-P."/>
        </authorList>
    </citation>
    <scope>NUCLEOTIDE SEQUENCE [LARGE SCALE GENOMIC DNA]</scope>
    <source>
        <strain evidence="13 15">DSM 21065</strain>
    </source>
</reference>
<dbReference type="PROSITE" id="PS51318">
    <property type="entry name" value="TAT"/>
    <property type="match status" value="1"/>
</dbReference>
<evidence type="ECO:0000256" key="8">
    <source>
        <dbReference type="ARBA" id="ARBA00029586"/>
    </source>
</evidence>
<feature type="domain" description="Rieske" evidence="11">
    <location>
        <begin position="47"/>
        <end position="140"/>
    </location>
</feature>
<protein>
    <recommendedName>
        <fullName evidence="2">Cytochrome bc1 complex Rieske iron-sulfur subunit</fullName>
    </recommendedName>
    <alternativeName>
        <fullName evidence="8">Cytochrome bc1 reductase complex subunit QcrA</fullName>
    </alternativeName>
</protein>
<dbReference type="GO" id="GO:0016705">
    <property type="term" value="F:oxidoreductase activity, acting on paired donors, with incorporation or reduction of molecular oxygen"/>
    <property type="evidence" value="ECO:0007669"/>
    <property type="project" value="UniProtKB-ARBA"/>
</dbReference>
<dbReference type="InterPro" id="IPR017941">
    <property type="entry name" value="Rieske_2Fe-2S"/>
</dbReference>
<evidence type="ECO:0000256" key="10">
    <source>
        <dbReference type="SAM" id="Phobius"/>
    </source>
</evidence>
<evidence type="ECO:0000256" key="7">
    <source>
        <dbReference type="ARBA" id="ARBA00023157"/>
    </source>
</evidence>
<keyword evidence="10" id="KW-0812">Transmembrane</keyword>
<accession>A0A099J7R8</accession>
<sequence>MTPARNLSRRSVIVWGGAGAAAAATVALVGCSTGPSTDTTTSNEPPTEIAQLADIPVGGSIVVMLAGKQVVLSQPESGTVKAFSAVCPHQGCIVAPQEKELDCPCHGSRFDAATGEVLEGPATSALSPVEVTVAGTSVMSA</sequence>
<dbReference type="PROSITE" id="PS51257">
    <property type="entry name" value="PROKAR_LIPOPROTEIN"/>
    <property type="match status" value="1"/>
</dbReference>
<evidence type="ECO:0000313" key="14">
    <source>
        <dbReference type="Proteomes" id="UP000029864"/>
    </source>
</evidence>
<keyword evidence="14" id="KW-1185">Reference proteome</keyword>
<dbReference type="OrthoDB" id="25106at2"/>
<evidence type="ECO:0000256" key="2">
    <source>
        <dbReference type="ARBA" id="ARBA00015816"/>
    </source>
</evidence>
<keyword evidence="10" id="KW-0472">Membrane</keyword>
<dbReference type="STRING" id="1001240.GY21_11075"/>
<dbReference type="InterPro" id="IPR036922">
    <property type="entry name" value="Rieske_2Fe-2S_sf"/>
</dbReference>
<evidence type="ECO:0000259" key="11">
    <source>
        <dbReference type="PROSITE" id="PS51296"/>
    </source>
</evidence>
<dbReference type="EMBL" id="JACHBQ010000001">
    <property type="protein sequence ID" value="MBB5641531.1"/>
    <property type="molecule type" value="Genomic_DNA"/>
</dbReference>
<organism evidence="12 14">
    <name type="scientific">Cryobacterium roopkundense</name>
    <dbReference type="NCBI Taxonomy" id="1001240"/>
    <lineage>
        <taxon>Bacteria</taxon>
        <taxon>Bacillati</taxon>
        <taxon>Actinomycetota</taxon>
        <taxon>Actinomycetes</taxon>
        <taxon>Micrococcales</taxon>
        <taxon>Microbacteriaceae</taxon>
        <taxon>Cryobacterium</taxon>
    </lineage>
</organism>
<keyword evidence="7" id="KW-1015">Disulfide bond</keyword>
<dbReference type="PROSITE" id="PS51296">
    <property type="entry name" value="RIESKE"/>
    <property type="match status" value="1"/>
</dbReference>
<dbReference type="eggNOG" id="COG0723">
    <property type="taxonomic scope" value="Bacteria"/>
</dbReference>
<dbReference type="InterPro" id="IPR014349">
    <property type="entry name" value="Rieske_Fe-S_prot"/>
</dbReference>
<keyword evidence="6" id="KW-0411">Iron-sulfur</keyword>
<evidence type="ECO:0000313" key="12">
    <source>
        <dbReference type="EMBL" id="KGJ73508.1"/>
    </source>
</evidence>
<dbReference type="AlphaFoldDB" id="A0A099J7R8"/>
<dbReference type="EMBL" id="JPXF01000042">
    <property type="protein sequence ID" value="KGJ73508.1"/>
    <property type="molecule type" value="Genomic_DNA"/>
</dbReference>
<dbReference type="RefSeq" id="WP_035836788.1">
    <property type="nucleotide sequence ID" value="NZ_JACHBQ010000001.1"/>
</dbReference>
<keyword evidence="4" id="KW-0479">Metal-binding</keyword>
<evidence type="ECO:0000256" key="4">
    <source>
        <dbReference type="ARBA" id="ARBA00022723"/>
    </source>
</evidence>
<comment type="function">
    <text evidence="1">Iron-sulfur subunit of the cytochrome bc1 complex, an essential component of the respiratory electron transport chain required for ATP synthesis. The bc1 complex catalyzes the oxidation of menaquinol and the reduction of cytochrome c in the respiratory chain. The bc1 complex operates through a Q-cycle mechanism that couples electron transfer to generation of the proton gradient that drives ATP synthesis.</text>
</comment>
<dbReference type="Pfam" id="PF00355">
    <property type="entry name" value="Rieske"/>
    <property type="match status" value="1"/>
</dbReference>
<dbReference type="PANTHER" id="PTHR10134">
    <property type="entry name" value="CYTOCHROME B-C1 COMPLEX SUBUNIT RIESKE, MITOCHONDRIAL"/>
    <property type="match status" value="1"/>
</dbReference>
<evidence type="ECO:0000256" key="3">
    <source>
        <dbReference type="ARBA" id="ARBA00022714"/>
    </source>
</evidence>
<evidence type="ECO:0000256" key="9">
    <source>
        <dbReference type="ARBA" id="ARBA00034078"/>
    </source>
</evidence>
<dbReference type="GO" id="GO:0016020">
    <property type="term" value="C:membrane"/>
    <property type="evidence" value="ECO:0007669"/>
    <property type="project" value="InterPro"/>
</dbReference>
<dbReference type="SUPFAM" id="SSF50022">
    <property type="entry name" value="ISP domain"/>
    <property type="match status" value="1"/>
</dbReference>